<keyword evidence="2" id="KW-1185">Reference proteome</keyword>
<proteinExistence type="predicted"/>
<accession>A0A3A6TJ50</accession>
<dbReference type="RefSeq" id="WP_121854681.1">
    <property type="nucleotide sequence ID" value="NZ_CP037952.1"/>
</dbReference>
<protein>
    <submittedName>
        <fullName evidence="1">Transposase family protein</fullName>
    </submittedName>
</protein>
<dbReference type="AlphaFoldDB" id="A0A3A6TJ50"/>
<evidence type="ECO:0000313" key="2">
    <source>
        <dbReference type="Proteomes" id="UP000273022"/>
    </source>
</evidence>
<gene>
    <name evidence="1" type="ORF">D5R81_16285</name>
</gene>
<dbReference type="EMBL" id="QYYH01000129">
    <property type="protein sequence ID" value="RJY07229.1"/>
    <property type="molecule type" value="Genomic_DNA"/>
</dbReference>
<reference evidence="1 2" key="1">
    <citation type="submission" date="2018-09" db="EMBL/GenBank/DDBJ databases">
        <title>Phylogeny of the Shewanellaceae, and recommendation for two new genera, Pseudoshewanella and Parashewanella.</title>
        <authorList>
            <person name="Wang G."/>
        </authorList>
    </citation>
    <scope>NUCLEOTIDE SEQUENCE [LARGE SCALE GENOMIC DNA]</scope>
    <source>
        <strain evidence="1 2">KCTC 22492</strain>
    </source>
</reference>
<comment type="caution">
    <text evidence="1">The sequence shown here is derived from an EMBL/GenBank/DDBJ whole genome shotgun (WGS) entry which is preliminary data.</text>
</comment>
<sequence>MSTSLLYHSFGIQGPYHYLSSKYENGSTIFNIAHNHRMKCPDCKSRKVIKKETKEREFIGPPIGIKKTLIRILHQRIQCTLCKVIQYLPLKFIPRPKVRYIKAFERYLRIIYTVLSRRKAYFDPDINYEELMVRRNSPRWLQMMVKYNMV</sequence>
<evidence type="ECO:0000313" key="1">
    <source>
        <dbReference type="EMBL" id="RJY07229.1"/>
    </source>
</evidence>
<dbReference type="OrthoDB" id="1014181at2"/>
<name>A0A3A6TJ50_9GAMM</name>
<dbReference type="Proteomes" id="UP000273022">
    <property type="component" value="Unassembled WGS sequence"/>
</dbReference>
<organism evidence="1 2">
    <name type="scientific">Parashewanella spongiae</name>
    <dbReference type="NCBI Taxonomy" id="342950"/>
    <lineage>
        <taxon>Bacteria</taxon>
        <taxon>Pseudomonadati</taxon>
        <taxon>Pseudomonadota</taxon>
        <taxon>Gammaproteobacteria</taxon>
        <taxon>Alteromonadales</taxon>
        <taxon>Shewanellaceae</taxon>
        <taxon>Parashewanella</taxon>
    </lineage>
</organism>